<dbReference type="OrthoDB" id="3638488at2759"/>
<name>A0A0A1SU78_9HYPO</name>
<dbReference type="InterPro" id="IPR008271">
    <property type="entry name" value="Ser/Thr_kinase_AS"/>
</dbReference>
<dbReference type="HOGENOM" id="CLU_000288_19_1_1"/>
<sequence>MILAVEETHRLNFIHRDIKPENFLLTSSGHIKISDFGLAFDGHWTHDWSYFNWHRYSLVRKLGIHVDGDTQDQRDSRTAKGQLHKIKSLSAGSERHESKPVGTDEDLTQSIGIILYECVFGFTPFAAAHREDIKEQILNHKTTFRLADSPMITGWCSDFLCRLLRDKETRLSCKKYQIQDQTAVHPAIKLHMHGRHVYPDDANEIKGHGWFQGIPWHNMLSLRPPFQPRIDGPDDTRYFESTDPVCDWSDSTTPGSPDAVDVFAVLSDYRPLVQEMGLQLISKPHSSSSMRKIEERIDCNSQLSSHEKDILKHFIRVYGKKPRKRARDLLLRDADTKDAVMEMRKSKAFLGYTWHRIRPREYHSGQWIRLG</sequence>
<dbReference type="EMBL" id="CDHN01000002">
    <property type="protein sequence ID" value="CEJ86227.1"/>
    <property type="molecule type" value="Genomic_DNA"/>
</dbReference>
<evidence type="ECO:0000256" key="8">
    <source>
        <dbReference type="ARBA" id="ARBA00048679"/>
    </source>
</evidence>
<dbReference type="GO" id="GO:0005524">
    <property type="term" value="F:ATP binding"/>
    <property type="evidence" value="ECO:0007669"/>
    <property type="project" value="UniProtKB-KW"/>
</dbReference>
<dbReference type="InterPro" id="IPR000961">
    <property type="entry name" value="AGC-kinase_C"/>
</dbReference>
<feature type="domain" description="AGC-kinase C-terminal" evidence="10">
    <location>
        <begin position="212"/>
        <end position="275"/>
    </location>
</feature>
<evidence type="ECO:0000259" key="10">
    <source>
        <dbReference type="PROSITE" id="PS51285"/>
    </source>
</evidence>
<evidence type="ECO:0000256" key="1">
    <source>
        <dbReference type="ARBA" id="ARBA00012513"/>
    </source>
</evidence>
<dbReference type="GO" id="GO:0035556">
    <property type="term" value="P:intracellular signal transduction"/>
    <property type="evidence" value="ECO:0007669"/>
    <property type="project" value="TreeGrafter"/>
</dbReference>
<comment type="catalytic activity">
    <reaction evidence="8">
        <text>L-seryl-[protein] + ATP = O-phospho-L-seryl-[protein] + ADP + H(+)</text>
        <dbReference type="Rhea" id="RHEA:17989"/>
        <dbReference type="Rhea" id="RHEA-COMP:9863"/>
        <dbReference type="Rhea" id="RHEA-COMP:11604"/>
        <dbReference type="ChEBI" id="CHEBI:15378"/>
        <dbReference type="ChEBI" id="CHEBI:29999"/>
        <dbReference type="ChEBI" id="CHEBI:30616"/>
        <dbReference type="ChEBI" id="CHEBI:83421"/>
        <dbReference type="ChEBI" id="CHEBI:456216"/>
        <dbReference type="EC" id="2.7.11.1"/>
    </reaction>
</comment>
<evidence type="ECO:0000256" key="6">
    <source>
        <dbReference type="ARBA" id="ARBA00022840"/>
    </source>
</evidence>
<keyword evidence="2" id="KW-0723">Serine/threonine-protein kinase</keyword>
<evidence type="ECO:0000259" key="9">
    <source>
        <dbReference type="PROSITE" id="PS50011"/>
    </source>
</evidence>
<dbReference type="InterPro" id="IPR050236">
    <property type="entry name" value="Ser_Thr_kinase_AGC"/>
</dbReference>
<protein>
    <recommendedName>
        <fullName evidence="1">non-specific serine/threonine protein kinase</fullName>
        <ecNumber evidence="1">2.7.11.1</ecNumber>
    </recommendedName>
</protein>
<keyword evidence="12" id="KW-1185">Reference proteome</keyword>
<dbReference type="InterPro" id="IPR011009">
    <property type="entry name" value="Kinase-like_dom_sf"/>
</dbReference>
<keyword evidence="5" id="KW-0418">Kinase</keyword>
<dbReference type="STRING" id="1531966.A0A0A1SU78"/>
<comment type="catalytic activity">
    <reaction evidence="7">
        <text>L-threonyl-[protein] + ATP = O-phospho-L-threonyl-[protein] + ADP + H(+)</text>
        <dbReference type="Rhea" id="RHEA:46608"/>
        <dbReference type="Rhea" id="RHEA-COMP:11060"/>
        <dbReference type="Rhea" id="RHEA-COMP:11605"/>
        <dbReference type="ChEBI" id="CHEBI:15378"/>
        <dbReference type="ChEBI" id="CHEBI:30013"/>
        <dbReference type="ChEBI" id="CHEBI:30616"/>
        <dbReference type="ChEBI" id="CHEBI:61977"/>
        <dbReference type="ChEBI" id="CHEBI:456216"/>
        <dbReference type="EC" id="2.7.11.1"/>
    </reaction>
</comment>
<dbReference type="InterPro" id="IPR000719">
    <property type="entry name" value="Prot_kinase_dom"/>
</dbReference>
<dbReference type="PANTHER" id="PTHR24356">
    <property type="entry name" value="SERINE/THREONINE-PROTEIN KINASE"/>
    <property type="match status" value="1"/>
</dbReference>
<dbReference type="SUPFAM" id="SSF56112">
    <property type="entry name" value="Protein kinase-like (PK-like)"/>
    <property type="match status" value="1"/>
</dbReference>
<proteinExistence type="predicted"/>
<keyword evidence="4" id="KW-0547">Nucleotide-binding</keyword>
<evidence type="ECO:0000256" key="5">
    <source>
        <dbReference type="ARBA" id="ARBA00022777"/>
    </source>
</evidence>
<keyword evidence="6" id="KW-0067">ATP-binding</keyword>
<accession>A0A0A1SU78</accession>
<evidence type="ECO:0000313" key="12">
    <source>
        <dbReference type="Proteomes" id="UP000039046"/>
    </source>
</evidence>
<dbReference type="PROSITE" id="PS51285">
    <property type="entry name" value="AGC_KINASE_CTER"/>
    <property type="match status" value="1"/>
</dbReference>
<keyword evidence="3" id="KW-0808">Transferase</keyword>
<evidence type="ECO:0000256" key="3">
    <source>
        <dbReference type="ARBA" id="ARBA00022679"/>
    </source>
</evidence>
<dbReference type="PANTHER" id="PTHR24356:SF400">
    <property type="entry name" value="SERINE_THREONINE-PROTEIN KINASE CBK1"/>
    <property type="match status" value="1"/>
</dbReference>
<dbReference type="Proteomes" id="UP000039046">
    <property type="component" value="Unassembled WGS sequence"/>
</dbReference>
<dbReference type="Pfam" id="PF00069">
    <property type="entry name" value="Pkinase"/>
    <property type="match status" value="1"/>
</dbReference>
<dbReference type="AlphaFoldDB" id="A0A0A1SU78"/>
<dbReference type="PROSITE" id="PS50011">
    <property type="entry name" value="PROTEIN_KINASE_DOM"/>
    <property type="match status" value="1"/>
</dbReference>
<dbReference type="GO" id="GO:0004674">
    <property type="term" value="F:protein serine/threonine kinase activity"/>
    <property type="evidence" value="ECO:0007669"/>
    <property type="project" value="UniProtKB-KW"/>
</dbReference>
<evidence type="ECO:0000313" key="11">
    <source>
        <dbReference type="EMBL" id="CEJ86227.1"/>
    </source>
</evidence>
<dbReference type="EC" id="2.7.11.1" evidence="1"/>
<evidence type="ECO:0000256" key="4">
    <source>
        <dbReference type="ARBA" id="ARBA00022741"/>
    </source>
</evidence>
<reference evidence="11 12" key="1">
    <citation type="journal article" date="2015" name="Genome Announc.">
        <title>Draft Genome Sequence and Gene Annotation of the Entomopathogenic Fungus Verticillium hemipterigenum.</title>
        <authorList>
            <person name="Horn F."/>
            <person name="Habel A."/>
            <person name="Scharf D.H."/>
            <person name="Dworschak J."/>
            <person name="Brakhage A.A."/>
            <person name="Guthke R."/>
            <person name="Hertweck C."/>
            <person name="Linde J."/>
        </authorList>
    </citation>
    <scope>NUCLEOTIDE SEQUENCE [LARGE SCALE GENOMIC DNA]</scope>
</reference>
<evidence type="ECO:0000256" key="7">
    <source>
        <dbReference type="ARBA" id="ARBA00047899"/>
    </source>
</evidence>
<gene>
    <name evidence="11" type="ORF">VHEMI04045</name>
</gene>
<feature type="domain" description="Protein kinase" evidence="9">
    <location>
        <begin position="1"/>
        <end position="188"/>
    </location>
</feature>
<organism evidence="11 12">
    <name type="scientific">[Torrubiella] hemipterigena</name>
    <dbReference type="NCBI Taxonomy" id="1531966"/>
    <lineage>
        <taxon>Eukaryota</taxon>
        <taxon>Fungi</taxon>
        <taxon>Dikarya</taxon>
        <taxon>Ascomycota</taxon>
        <taxon>Pezizomycotina</taxon>
        <taxon>Sordariomycetes</taxon>
        <taxon>Hypocreomycetidae</taxon>
        <taxon>Hypocreales</taxon>
        <taxon>Clavicipitaceae</taxon>
        <taxon>Clavicipitaceae incertae sedis</taxon>
        <taxon>'Torrubiella' clade</taxon>
    </lineage>
</organism>
<evidence type="ECO:0000256" key="2">
    <source>
        <dbReference type="ARBA" id="ARBA00022527"/>
    </source>
</evidence>
<dbReference type="PROSITE" id="PS00108">
    <property type="entry name" value="PROTEIN_KINASE_ST"/>
    <property type="match status" value="1"/>
</dbReference>
<dbReference type="Gene3D" id="1.10.510.10">
    <property type="entry name" value="Transferase(Phosphotransferase) domain 1"/>
    <property type="match status" value="1"/>
</dbReference>